<reference evidence="13 14" key="1">
    <citation type="submission" date="2020-08" db="EMBL/GenBank/DDBJ databases">
        <title>Genomic Encyclopedia of Type Strains, Phase IV (KMG-IV): sequencing the most valuable type-strain genomes for metagenomic binning, comparative biology and taxonomic classification.</title>
        <authorList>
            <person name="Goeker M."/>
        </authorList>
    </citation>
    <scope>NUCLEOTIDE SEQUENCE [LARGE SCALE GENOMIC DNA]</scope>
    <source>
        <strain evidence="13 14">DSM 24448</strain>
    </source>
</reference>
<evidence type="ECO:0000259" key="12">
    <source>
        <dbReference type="SMART" id="SM01217"/>
    </source>
</evidence>
<dbReference type="Proteomes" id="UP000548978">
    <property type="component" value="Unassembled WGS sequence"/>
</dbReference>
<dbReference type="GO" id="GO:0009251">
    <property type="term" value="P:glucan catabolic process"/>
    <property type="evidence" value="ECO:0007669"/>
    <property type="project" value="TreeGrafter"/>
</dbReference>
<dbReference type="Gene3D" id="3.40.50.1700">
    <property type="entry name" value="Glycoside hydrolase family 3 C-terminal domain"/>
    <property type="match status" value="1"/>
</dbReference>
<dbReference type="InterPro" id="IPR036881">
    <property type="entry name" value="Glyco_hydro_3_C_sf"/>
</dbReference>
<dbReference type="InterPro" id="IPR051915">
    <property type="entry name" value="Cellulose_Degrad_GH3"/>
</dbReference>
<keyword evidence="4" id="KW-0732">Signal</keyword>
<dbReference type="SUPFAM" id="SSF52279">
    <property type="entry name" value="Beta-D-glucan exohydrolase, C-terminal domain"/>
    <property type="match status" value="1"/>
</dbReference>
<evidence type="ECO:0000256" key="2">
    <source>
        <dbReference type="ARBA" id="ARBA00005336"/>
    </source>
</evidence>
<dbReference type="FunFam" id="2.60.40.10:FF:000495">
    <property type="entry name" value="Periplasmic beta-glucosidase"/>
    <property type="match status" value="1"/>
</dbReference>
<evidence type="ECO:0000313" key="14">
    <source>
        <dbReference type="Proteomes" id="UP000548978"/>
    </source>
</evidence>
<dbReference type="FunFam" id="3.20.20.300:FF:000005">
    <property type="entry name" value="Periplasmic beta-glucosidase"/>
    <property type="match status" value="1"/>
</dbReference>
<evidence type="ECO:0000256" key="5">
    <source>
        <dbReference type="ARBA" id="ARBA00022801"/>
    </source>
</evidence>
<dbReference type="EMBL" id="JACIJB010000001">
    <property type="protein sequence ID" value="MBB5660019.1"/>
    <property type="molecule type" value="Genomic_DNA"/>
</dbReference>
<dbReference type="InterPro" id="IPR019800">
    <property type="entry name" value="Glyco_hydro_3_AS"/>
</dbReference>
<dbReference type="PANTHER" id="PTHR30620">
    <property type="entry name" value="PERIPLASMIC BETA-GLUCOSIDASE-RELATED"/>
    <property type="match status" value="1"/>
</dbReference>
<dbReference type="SMART" id="SM01217">
    <property type="entry name" value="Fn3_like"/>
    <property type="match status" value="1"/>
</dbReference>
<keyword evidence="14" id="KW-1185">Reference proteome</keyword>
<protein>
    <recommendedName>
        <fullName evidence="3">beta-glucosidase</fullName>
        <ecNumber evidence="3">3.2.1.21</ecNumber>
    </recommendedName>
    <alternativeName>
        <fullName evidence="9">Beta-D-glucoside glucohydrolase</fullName>
    </alternativeName>
    <alternativeName>
        <fullName evidence="7">Cellobiase</fullName>
    </alternativeName>
    <alternativeName>
        <fullName evidence="8">Gentiobiase</fullName>
    </alternativeName>
</protein>
<dbReference type="InterPro" id="IPR002772">
    <property type="entry name" value="Glyco_hydro_3_C"/>
</dbReference>
<dbReference type="Gene3D" id="3.20.20.300">
    <property type="entry name" value="Glycoside hydrolase, family 3, N-terminal domain"/>
    <property type="match status" value="1"/>
</dbReference>
<dbReference type="AlphaFoldDB" id="A0A7W9A240"/>
<dbReference type="GO" id="GO:0008422">
    <property type="term" value="F:beta-glucosidase activity"/>
    <property type="evidence" value="ECO:0007669"/>
    <property type="project" value="UniProtKB-EC"/>
</dbReference>
<dbReference type="OrthoDB" id="9781691at2"/>
<dbReference type="InterPro" id="IPR026891">
    <property type="entry name" value="Fn3-like"/>
</dbReference>
<dbReference type="EC" id="3.2.1.21" evidence="3"/>
<evidence type="ECO:0000256" key="11">
    <source>
        <dbReference type="SAM" id="MobiDB-lite"/>
    </source>
</evidence>
<evidence type="ECO:0000256" key="7">
    <source>
        <dbReference type="ARBA" id="ARBA00031448"/>
    </source>
</evidence>
<dbReference type="InterPro" id="IPR017853">
    <property type="entry name" value="GH"/>
</dbReference>
<sequence>MSSPAPKPSEARLSGEAIRPDGAGRATTAAERIEALIAAMTLEEKAGQLTIMPAALAPAPANAANPAAVPGSIEEQAQAVREGRLGAVFNGDSADWHRRMQTVAVEESRLGIPLLFAADVIHGFRTIFPVPLAEAAAFDADLAKRTARAAAEEATAVGLAWNFAPMVDISRDARWGRGVEGAGEDVLLGCTLAVARVEGFQGEAGLSDAGAMLATPKHLAGYGAGAGGLDYNSVDVSERTLREIHFPAFQAAFDAGALSTMAAFNDVAGVPAHANPWLMKDVLRGEWGFEGFVVSDYTGDFELIAHGLAEDERDAARLAFLGGVDMSMSSNLYALHLPDLVRSGAIAEADVDVSVRRVLELKAALGLFEDPYGRLAPERVEANDQPRHRELAREAGRKSIVLLKNEGGVLPLRRSDRIALIGPFAEGREHLNGPWVLFGDPAYAVPVDEGFRAAMDDPARLTVVRGCEAEGPLQGGIEAAVKAAHAADVVVMVVGEGERMSGEAQSRVDVCIPEPQRDLIAAVMAVGKPVVLVLKCGRALVLDETAKAARGLVVGWFLGVETGHALADVLFGDHEPTGRLPISFPHHTGQSPFHYDRKVTGRPPLSLEPREEFKARYRETLNTAAWPFGHGLTYGDPVYEGLDVGEGQLAWQGELEVSATITNRGDRVAEELAQLYIHDRAASVTRPIRQLKGFQRVRLKPGQSARVRFTLTRRDLMFVGRDHLWTVEPGRFTVWIGPNAESGLEGTFELLAPASA</sequence>
<feature type="domain" description="Fibronectin type III-like" evidence="12">
    <location>
        <begin position="671"/>
        <end position="740"/>
    </location>
</feature>
<organism evidence="13 14">
    <name type="scientific">Brevundimonas halotolerans</name>
    <dbReference type="NCBI Taxonomy" id="69670"/>
    <lineage>
        <taxon>Bacteria</taxon>
        <taxon>Pseudomonadati</taxon>
        <taxon>Pseudomonadota</taxon>
        <taxon>Alphaproteobacteria</taxon>
        <taxon>Caulobacterales</taxon>
        <taxon>Caulobacteraceae</taxon>
        <taxon>Brevundimonas</taxon>
    </lineage>
</organism>
<dbReference type="Pfam" id="PF14310">
    <property type="entry name" value="Fn3-like"/>
    <property type="match status" value="1"/>
</dbReference>
<keyword evidence="5 10" id="KW-0378">Hydrolase</keyword>
<evidence type="ECO:0000256" key="1">
    <source>
        <dbReference type="ARBA" id="ARBA00000448"/>
    </source>
</evidence>
<evidence type="ECO:0000256" key="6">
    <source>
        <dbReference type="ARBA" id="ARBA00023295"/>
    </source>
</evidence>
<dbReference type="InterPro" id="IPR036962">
    <property type="entry name" value="Glyco_hydro_3_N_sf"/>
</dbReference>
<dbReference type="InterPro" id="IPR001764">
    <property type="entry name" value="Glyco_hydro_3_N"/>
</dbReference>
<gene>
    <name evidence="13" type="ORF">FHS65_000737</name>
</gene>
<dbReference type="SUPFAM" id="SSF51445">
    <property type="entry name" value="(Trans)glycosidases"/>
    <property type="match status" value="1"/>
</dbReference>
<comment type="catalytic activity">
    <reaction evidence="1">
        <text>Hydrolysis of terminal, non-reducing beta-D-glucosyl residues with release of beta-D-glucose.</text>
        <dbReference type="EC" id="3.2.1.21"/>
    </reaction>
</comment>
<keyword evidence="6 10" id="KW-0326">Glycosidase</keyword>
<comment type="caution">
    <text evidence="13">The sequence shown here is derived from an EMBL/GenBank/DDBJ whole genome shotgun (WGS) entry which is preliminary data.</text>
</comment>
<dbReference type="Pfam" id="PF01915">
    <property type="entry name" value="Glyco_hydro_3_C"/>
    <property type="match status" value="1"/>
</dbReference>
<dbReference type="Gene3D" id="2.60.40.10">
    <property type="entry name" value="Immunoglobulins"/>
    <property type="match status" value="1"/>
</dbReference>
<dbReference type="InterPro" id="IPR013783">
    <property type="entry name" value="Ig-like_fold"/>
</dbReference>
<dbReference type="PRINTS" id="PR00133">
    <property type="entry name" value="GLHYDRLASE3"/>
</dbReference>
<dbReference type="PANTHER" id="PTHR30620:SF16">
    <property type="entry name" value="LYSOSOMAL BETA GLUCOSIDASE"/>
    <property type="match status" value="1"/>
</dbReference>
<evidence type="ECO:0000256" key="8">
    <source>
        <dbReference type="ARBA" id="ARBA00032194"/>
    </source>
</evidence>
<name>A0A7W9A240_9CAUL</name>
<evidence type="ECO:0000313" key="13">
    <source>
        <dbReference type="EMBL" id="MBB5660019.1"/>
    </source>
</evidence>
<proteinExistence type="inferred from homology"/>
<evidence type="ECO:0000256" key="3">
    <source>
        <dbReference type="ARBA" id="ARBA00012744"/>
    </source>
</evidence>
<dbReference type="PROSITE" id="PS00775">
    <property type="entry name" value="GLYCOSYL_HYDROL_F3"/>
    <property type="match status" value="1"/>
</dbReference>
<dbReference type="Pfam" id="PF00933">
    <property type="entry name" value="Glyco_hydro_3"/>
    <property type="match status" value="1"/>
</dbReference>
<dbReference type="RefSeq" id="WP_123286083.1">
    <property type="nucleotide sequence ID" value="NZ_JACIJB010000001.1"/>
</dbReference>
<accession>A0A7W9A240</accession>
<evidence type="ECO:0000256" key="4">
    <source>
        <dbReference type="ARBA" id="ARBA00022729"/>
    </source>
</evidence>
<evidence type="ECO:0000256" key="9">
    <source>
        <dbReference type="ARBA" id="ARBA00032594"/>
    </source>
</evidence>
<comment type="similarity">
    <text evidence="2 10">Belongs to the glycosyl hydrolase 3 family.</text>
</comment>
<evidence type="ECO:0000256" key="10">
    <source>
        <dbReference type="RuleBase" id="RU361161"/>
    </source>
</evidence>
<feature type="region of interest" description="Disordered" evidence="11">
    <location>
        <begin position="1"/>
        <end position="25"/>
    </location>
</feature>